<feature type="transmembrane region" description="Helical" evidence="9">
    <location>
        <begin position="222"/>
        <end position="242"/>
    </location>
</feature>
<feature type="transmembrane region" description="Helical" evidence="9">
    <location>
        <begin position="278"/>
        <end position="297"/>
    </location>
</feature>
<evidence type="ECO:0000256" key="7">
    <source>
        <dbReference type="ARBA" id="ARBA00023136"/>
    </source>
</evidence>
<dbReference type="AlphaFoldDB" id="A0A811TJE7"/>
<feature type="transmembrane region" description="Helical" evidence="9">
    <location>
        <begin position="157"/>
        <end position="179"/>
    </location>
</feature>
<dbReference type="InterPro" id="IPR001905">
    <property type="entry name" value="Ammonium_transpt"/>
</dbReference>
<name>A0A811TJE7_9EURY</name>
<dbReference type="Proteomes" id="UP000634805">
    <property type="component" value="Unassembled WGS sequence"/>
</dbReference>
<evidence type="ECO:0000313" key="11">
    <source>
        <dbReference type="EMBL" id="CAD6494956.1"/>
    </source>
</evidence>
<protein>
    <recommendedName>
        <fullName evidence="9">Ammonium transporter</fullName>
    </recommendedName>
</protein>
<keyword evidence="7 9" id="KW-0472">Membrane</keyword>
<evidence type="ECO:0000256" key="5">
    <source>
        <dbReference type="ARBA" id="ARBA00022692"/>
    </source>
</evidence>
<dbReference type="GO" id="GO:0008519">
    <property type="term" value="F:ammonium channel activity"/>
    <property type="evidence" value="ECO:0007669"/>
    <property type="project" value="InterPro"/>
</dbReference>
<evidence type="ECO:0000256" key="3">
    <source>
        <dbReference type="ARBA" id="ARBA00022448"/>
    </source>
</evidence>
<keyword evidence="4" id="KW-1003">Cell membrane</keyword>
<comment type="similarity">
    <text evidence="2 9">Belongs to the ammonia transporter channel (TC 1.A.11.2) family.</text>
</comment>
<dbReference type="NCBIfam" id="TIGR00836">
    <property type="entry name" value="amt"/>
    <property type="match status" value="1"/>
</dbReference>
<evidence type="ECO:0000256" key="8">
    <source>
        <dbReference type="ARBA" id="ARBA00023177"/>
    </source>
</evidence>
<dbReference type="PROSITE" id="PS01219">
    <property type="entry name" value="AMMONIUM_TRANSP"/>
    <property type="match status" value="1"/>
</dbReference>
<feature type="transmembrane region" description="Helical" evidence="9">
    <location>
        <begin position="95"/>
        <end position="118"/>
    </location>
</feature>
<feature type="transmembrane region" description="Helical" evidence="9">
    <location>
        <begin position="191"/>
        <end position="210"/>
    </location>
</feature>
<dbReference type="InterPro" id="IPR018047">
    <property type="entry name" value="Ammonium_transpt_CS"/>
</dbReference>
<evidence type="ECO:0000256" key="9">
    <source>
        <dbReference type="RuleBase" id="RU362002"/>
    </source>
</evidence>
<feature type="transmembrane region" description="Helical" evidence="9">
    <location>
        <begin position="254"/>
        <end position="272"/>
    </location>
</feature>
<dbReference type="EMBL" id="CAJHIS010000039">
    <property type="protein sequence ID" value="CAD6494956.1"/>
    <property type="molecule type" value="Genomic_DNA"/>
</dbReference>
<evidence type="ECO:0000259" key="10">
    <source>
        <dbReference type="Pfam" id="PF00909"/>
    </source>
</evidence>
<evidence type="ECO:0000256" key="2">
    <source>
        <dbReference type="ARBA" id="ARBA00005887"/>
    </source>
</evidence>
<feature type="transmembrane region" description="Helical" evidence="9">
    <location>
        <begin position="309"/>
        <end position="330"/>
    </location>
</feature>
<evidence type="ECO:0000256" key="4">
    <source>
        <dbReference type="ARBA" id="ARBA00022475"/>
    </source>
</evidence>
<feature type="transmembrane region" description="Helical" evidence="9">
    <location>
        <begin position="12"/>
        <end position="33"/>
    </location>
</feature>
<evidence type="ECO:0000256" key="1">
    <source>
        <dbReference type="ARBA" id="ARBA00004651"/>
    </source>
</evidence>
<dbReference type="InterPro" id="IPR024041">
    <property type="entry name" value="NH4_transpt_AmtB-like_dom"/>
</dbReference>
<keyword evidence="3 9" id="KW-0813">Transport</keyword>
<dbReference type="PANTHER" id="PTHR43029">
    <property type="entry name" value="AMMONIUM TRANSPORTER MEP2"/>
    <property type="match status" value="1"/>
</dbReference>
<comment type="subcellular location">
    <subcellularLocation>
        <location evidence="1 9">Cell membrane</location>
        <topology evidence="1 9">Multi-pass membrane protein</topology>
    </subcellularLocation>
</comment>
<gene>
    <name evidence="11" type="ORF">EMLJLAPB_01041</name>
</gene>
<comment type="caution">
    <text evidence="11">The sequence shown here is derived from an EMBL/GenBank/DDBJ whole genome shotgun (WGS) entry which is preliminary data.</text>
</comment>
<sequence>MAIVFADTAWVLISSALVLFMLPGLALFYGGMVRRKNVLSSMMHSFVVMGIVAVLWVVVGYSLAFSHGNWFVGGLDHIFLQGIDYNSTTGTIPTYAFIAFQGMFAIITPALISGAVVGRIKFKSYIAFVIIWSLLVYAPVCHWVWGGGFLTGEALDFAGGTVVHITSGISALAILVFLGKRRGYGVDVIKPHNVTLTLLGAGLLWFGWFGFNAGSALAADKIAALAFMTTFVAPAAAGLTWMIVEWFGTGKPTALGFATGILAGLVAITPAAGFVTPMAAIAIGIVAGIVCYSAVMLKGKLGYDDSLDVFGVHGVGGTTGALLTGVFATVGATGLLSGNAHQLFLQFEGVVITMVYAVVCTLVIGFVLDKTLGLKVSVSEENIGLDQTQHGEKGYNF</sequence>
<evidence type="ECO:0000313" key="12">
    <source>
        <dbReference type="Proteomes" id="UP000634805"/>
    </source>
</evidence>
<accession>A0A811TJE7</accession>
<dbReference type="SUPFAM" id="SSF111352">
    <property type="entry name" value="Ammonium transporter"/>
    <property type="match status" value="1"/>
</dbReference>
<dbReference type="PANTHER" id="PTHR43029:SF10">
    <property type="entry name" value="AMMONIUM TRANSPORTER MEP2"/>
    <property type="match status" value="1"/>
</dbReference>
<reference evidence="11" key="1">
    <citation type="submission" date="2020-10" db="EMBL/GenBank/DDBJ databases">
        <authorList>
            <person name="Hahn C.J."/>
            <person name="Laso-Perez R."/>
            <person name="Vulcano F."/>
            <person name="Vaziourakis K.-M."/>
            <person name="Stokke R."/>
            <person name="Steen I.H."/>
            <person name="Teske A."/>
            <person name="Boetius A."/>
            <person name="Liebeke M."/>
            <person name="Amann R."/>
            <person name="Knittel K."/>
        </authorList>
    </citation>
    <scope>NUCLEOTIDE SEQUENCE</scope>
    <source>
        <strain evidence="11">Gfbio:e3339647-f889-4370-9287-4fb5cb688e4c:AG392D22_GoMArc1</strain>
    </source>
</reference>
<dbReference type="InterPro" id="IPR029020">
    <property type="entry name" value="Ammonium/urea_transptr"/>
</dbReference>
<feature type="domain" description="Ammonium transporter AmtB-like" evidence="10">
    <location>
        <begin position="9"/>
        <end position="395"/>
    </location>
</feature>
<keyword evidence="5 9" id="KW-0812">Transmembrane</keyword>
<dbReference type="Pfam" id="PF00909">
    <property type="entry name" value="Ammonium_transp"/>
    <property type="match status" value="1"/>
</dbReference>
<feature type="transmembrane region" description="Helical" evidence="9">
    <location>
        <begin position="350"/>
        <end position="368"/>
    </location>
</feature>
<feature type="transmembrane region" description="Helical" evidence="9">
    <location>
        <begin position="45"/>
        <end position="65"/>
    </location>
</feature>
<organism evidence="11 12">
    <name type="scientific">Candidatus Argoarchaeum ethanivorans</name>
    <dbReference type="NCBI Taxonomy" id="2608793"/>
    <lineage>
        <taxon>Archaea</taxon>
        <taxon>Methanobacteriati</taxon>
        <taxon>Methanobacteriota</taxon>
        <taxon>Stenosarchaea group</taxon>
        <taxon>Methanomicrobia</taxon>
        <taxon>Methanosarcinales</taxon>
        <taxon>Methanosarcinales incertae sedis</taxon>
        <taxon>GOM Arc I cluster</taxon>
        <taxon>Candidatus Argoarchaeum</taxon>
    </lineage>
</organism>
<evidence type="ECO:0000256" key="6">
    <source>
        <dbReference type="ARBA" id="ARBA00022989"/>
    </source>
</evidence>
<dbReference type="Gene3D" id="1.10.3430.10">
    <property type="entry name" value="Ammonium transporter AmtB like domains"/>
    <property type="match status" value="1"/>
</dbReference>
<proteinExistence type="inferred from homology"/>
<dbReference type="FunFam" id="1.10.3430.10:FF:000007">
    <property type="entry name" value="Ammonium transporter"/>
    <property type="match status" value="1"/>
</dbReference>
<feature type="transmembrane region" description="Helical" evidence="9">
    <location>
        <begin position="125"/>
        <end position="145"/>
    </location>
</feature>
<dbReference type="GO" id="GO:0005886">
    <property type="term" value="C:plasma membrane"/>
    <property type="evidence" value="ECO:0007669"/>
    <property type="project" value="UniProtKB-SubCell"/>
</dbReference>
<keyword evidence="8 9" id="KW-0924">Ammonia transport</keyword>
<keyword evidence="6 9" id="KW-1133">Transmembrane helix</keyword>